<dbReference type="EMBL" id="JAODUP010000037">
    <property type="protein sequence ID" value="KAK2166667.1"/>
    <property type="molecule type" value="Genomic_DNA"/>
</dbReference>
<dbReference type="Gene3D" id="3.10.110.10">
    <property type="entry name" value="Ubiquitin Conjugating Enzyme"/>
    <property type="match status" value="1"/>
</dbReference>
<feature type="domain" description="UBC core" evidence="1">
    <location>
        <begin position="178"/>
        <end position="341"/>
    </location>
</feature>
<name>A0AAD9K8H3_9ANNE</name>
<evidence type="ECO:0000313" key="2">
    <source>
        <dbReference type="EMBL" id="KAK2166667.1"/>
    </source>
</evidence>
<evidence type="ECO:0000259" key="1">
    <source>
        <dbReference type="PROSITE" id="PS50127"/>
    </source>
</evidence>
<dbReference type="PROSITE" id="PS50127">
    <property type="entry name" value="UBC_2"/>
    <property type="match status" value="1"/>
</dbReference>
<protein>
    <recommendedName>
        <fullName evidence="1">UBC core domain-containing protein</fullName>
    </recommendedName>
</protein>
<dbReference type="SMART" id="SM00212">
    <property type="entry name" value="UBCc"/>
    <property type="match status" value="1"/>
</dbReference>
<evidence type="ECO:0000313" key="3">
    <source>
        <dbReference type="Proteomes" id="UP001208570"/>
    </source>
</evidence>
<dbReference type="CDD" id="cd23802">
    <property type="entry name" value="UBCc_UBE2Q"/>
    <property type="match status" value="1"/>
</dbReference>
<gene>
    <name evidence="2" type="ORF">LSH36_37g15002</name>
</gene>
<reference evidence="2" key="1">
    <citation type="journal article" date="2023" name="Mol. Biol. Evol.">
        <title>Third-Generation Sequencing Reveals the Adaptive Role of the Epigenome in Three Deep-Sea Polychaetes.</title>
        <authorList>
            <person name="Perez M."/>
            <person name="Aroh O."/>
            <person name="Sun Y."/>
            <person name="Lan Y."/>
            <person name="Juniper S.K."/>
            <person name="Young C.R."/>
            <person name="Angers B."/>
            <person name="Qian P.Y."/>
        </authorList>
    </citation>
    <scope>NUCLEOTIDE SEQUENCE</scope>
    <source>
        <strain evidence="2">P08H-3</strain>
    </source>
</reference>
<keyword evidence="3" id="KW-1185">Reference proteome</keyword>
<dbReference type="PANTHER" id="PTHR24067">
    <property type="entry name" value="UBIQUITIN-CONJUGATING ENZYME E2"/>
    <property type="match status" value="1"/>
</dbReference>
<dbReference type="InterPro" id="IPR050113">
    <property type="entry name" value="Ub_conjugating_enzyme"/>
</dbReference>
<sequence>MDFGSARRTAQKWISGSKTPFEIIDIDTEGTRIIFGSTITDETFYVVGPENERGKISWHLWSDNDDVLAKLHPVIDSLQSSKEITLTEILNKTSNILAVGILYYESPSCGYNVPLISSWLNKYVSIGADDDNDDAIDEGDDDDYYDDEDPDTLAESETKISNLDIEENDMYAKQGSPIAIKRLLKEWKGIKAAEKFGVFASPNGNNLFVWEVKLKDVPKNTALGRDLQDFASKFNREAAIYMEMTFPEDYPMAPPFVRILRPQFQFLTGHVTLGGSICMELLTRSGWRPTYDIENLLVQIRSEILSDPNASLDKRKGDTAYDLTEAQRAFERMVKKHGWNK</sequence>
<proteinExistence type="predicted"/>
<dbReference type="SUPFAM" id="SSF54495">
    <property type="entry name" value="UBC-like"/>
    <property type="match status" value="1"/>
</dbReference>
<dbReference type="AlphaFoldDB" id="A0AAD9K8H3"/>
<organism evidence="2 3">
    <name type="scientific">Paralvinella palmiformis</name>
    <dbReference type="NCBI Taxonomy" id="53620"/>
    <lineage>
        <taxon>Eukaryota</taxon>
        <taxon>Metazoa</taxon>
        <taxon>Spiralia</taxon>
        <taxon>Lophotrochozoa</taxon>
        <taxon>Annelida</taxon>
        <taxon>Polychaeta</taxon>
        <taxon>Sedentaria</taxon>
        <taxon>Canalipalpata</taxon>
        <taxon>Terebellida</taxon>
        <taxon>Terebelliformia</taxon>
        <taxon>Alvinellidae</taxon>
        <taxon>Paralvinella</taxon>
    </lineage>
</organism>
<dbReference type="Pfam" id="PF15167">
    <property type="entry name" value="DUF4581"/>
    <property type="match status" value="1"/>
</dbReference>
<dbReference type="InterPro" id="IPR027892">
    <property type="entry name" value="Maturin"/>
</dbReference>
<dbReference type="Proteomes" id="UP001208570">
    <property type="component" value="Unassembled WGS sequence"/>
</dbReference>
<dbReference type="InterPro" id="IPR000608">
    <property type="entry name" value="UBC"/>
</dbReference>
<dbReference type="Pfam" id="PF00179">
    <property type="entry name" value="UQ_con"/>
    <property type="match status" value="1"/>
</dbReference>
<accession>A0AAD9K8H3</accession>
<dbReference type="InterPro" id="IPR016135">
    <property type="entry name" value="UBQ-conjugating_enzyme/RWD"/>
</dbReference>
<comment type="caution">
    <text evidence="2">The sequence shown here is derived from an EMBL/GenBank/DDBJ whole genome shotgun (WGS) entry which is preliminary data.</text>
</comment>